<feature type="region of interest" description="Disordered" evidence="1">
    <location>
        <begin position="1"/>
        <end position="20"/>
    </location>
</feature>
<keyword evidence="4" id="KW-1185">Reference proteome</keyword>
<organism evidence="3 4">
    <name type="scientific">Chionoecetes opilio</name>
    <name type="common">Atlantic snow crab</name>
    <name type="synonym">Cancer opilio</name>
    <dbReference type="NCBI Taxonomy" id="41210"/>
    <lineage>
        <taxon>Eukaryota</taxon>
        <taxon>Metazoa</taxon>
        <taxon>Ecdysozoa</taxon>
        <taxon>Arthropoda</taxon>
        <taxon>Crustacea</taxon>
        <taxon>Multicrustacea</taxon>
        <taxon>Malacostraca</taxon>
        <taxon>Eumalacostraca</taxon>
        <taxon>Eucarida</taxon>
        <taxon>Decapoda</taxon>
        <taxon>Pleocyemata</taxon>
        <taxon>Brachyura</taxon>
        <taxon>Eubrachyura</taxon>
        <taxon>Majoidea</taxon>
        <taxon>Majidae</taxon>
        <taxon>Chionoecetes</taxon>
    </lineage>
</organism>
<dbReference type="CDD" id="cd00063">
    <property type="entry name" value="FN3"/>
    <property type="match status" value="1"/>
</dbReference>
<reference evidence="3" key="1">
    <citation type="submission" date="2020-07" db="EMBL/GenBank/DDBJ databases">
        <title>The High-quality genome of the commercially important snow crab, Chionoecetes opilio.</title>
        <authorList>
            <person name="Jeong J.-H."/>
            <person name="Ryu S."/>
        </authorList>
    </citation>
    <scope>NUCLEOTIDE SEQUENCE</scope>
    <source>
        <strain evidence="3">MADBK_172401_WGS</strain>
        <tissue evidence="3">Digestive gland</tissue>
    </source>
</reference>
<dbReference type="InterPro" id="IPR036116">
    <property type="entry name" value="FN3_sf"/>
</dbReference>
<gene>
    <name evidence="3" type="ORF">GWK47_014818</name>
</gene>
<dbReference type="Gene3D" id="2.60.40.10">
    <property type="entry name" value="Immunoglobulins"/>
    <property type="match status" value="1"/>
</dbReference>
<dbReference type="Proteomes" id="UP000770661">
    <property type="component" value="Unassembled WGS sequence"/>
</dbReference>
<dbReference type="InterPro" id="IPR013783">
    <property type="entry name" value="Ig-like_fold"/>
</dbReference>
<evidence type="ECO:0000313" key="3">
    <source>
        <dbReference type="EMBL" id="KAG0714097.1"/>
    </source>
</evidence>
<proteinExistence type="predicted"/>
<name>A0A8J4XSZ9_CHIOP</name>
<accession>A0A8J4XSZ9</accession>
<evidence type="ECO:0000256" key="1">
    <source>
        <dbReference type="SAM" id="MobiDB-lite"/>
    </source>
</evidence>
<sequence length="101" mass="11402">MLSRHKITKNPSQPEHVQWASPNSSTLSLWWQPPRHPNGVIDHYLVTLVLLYDVPKIPASLDFCKERKRGLLEVLRGGRCLVLLLLLEEGGARQGVGRGRT</sequence>
<evidence type="ECO:0000259" key="2">
    <source>
        <dbReference type="Pfam" id="PF00041"/>
    </source>
</evidence>
<dbReference type="AlphaFoldDB" id="A0A8J4XSZ9"/>
<dbReference type="EMBL" id="JACEEZ010020813">
    <property type="protein sequence ID" value="KAG0714097.1"/>
    <property type="molecule type" value="Genomic_DNA"/>
</dbReference>
<comment type="caution">
    <text evidence="3">The sequence shown here is derived from an EMBL/GenBank/DDBJ whole genome shotgun (WGS) entry which is preliminary data.</text>
</comment>
<dbReference type="SUPFAM" id="SSF49265">
    <property type="entry name" value="Fibronectin type III"/>
    <property type="match status" value="1"/>
</dbReference>
<dbReference type="OrthoDB" id="6364276at2759"/>
<protein>
    <recommendedName>
        <fullName evidence="2">Fibronectin type-III domain-containing protein</fullName>
    </recommendedName>
</protein>
<dbReference type="InterPro" id="IPR003961">
    <property type="entry name" value="FN3_dom"/>
</dbReference>
<evidence type="ECO:0000313" key="4">
    <source>
        <dbReference type="Proteomes" id="UP000770661"/>
    </source>
</evidence>
<feature type="domain" description="Fibronectin type-III" evidence="2">
    <location>
        <begin position="12"/>
        <end position="48"/>
    </location>
</feature>
<feature type="compositionally biased region" description="Polar residues" evidence="1">
    <location>
        <begin position="9"/>
        <end position="20"/>
    </location>
</feature>
<dbReference type="Pfam" id="PF00041">
    <property type="entry name" value="fn3"/>
    <property type="match status" value="1"/>
</dbReference>